<dbReference type="GO" id="GO:0004521">
    <property type="term" value="F:RNA endonuclease activity"/>
    <property type="evidence" value="ECO:0007669"/>
    <property type="project" value="InterPro"/>
</dbReference>
<dbReference type="InterPro" id="IPR002716">
    <property type="entry name" value="PIN_dom"/>
</dbReference>
<dbReference type="PANTHER" id="PTHR42188:SF1">
    <property type="entry name" value="23S RRNA-SPECIFIC ENDONUCLEASE VAPC20"/>
    <property type="match status" value="1"/>
</dbReference>
<dbReference type="InterPro" id="IPR039018">
    <property type="entry name" value="VapC20-like"/>
</dbReference>
<accession>A0A8E7B264</accession>
<dbReference type="GO" id="GO:0016075">
    <property type="term" value="P:rRNA catabolic process"/>
    <property type="evidence" value="ECO:0007669"/>
    <property type="project" value="TreeGrafter"/>
</dbReference>
<feature type="domain" description="PIN" evidence="1">
    <location>
        <begin position="4"/>
        <end position="129"/>
    </location>
</feature>
<dbReference type="KEGG" id="mrtj:KHC33_04050"/>
<dbReference type="Pfam" id="PF01850">
    <property type="entry name" value="PIN"/>
    <property type="match status" value="1"/>
</dbReference>
<reference evidence="2 3" key="1">
    <citation type="submission" date="2021-05" db="EMBL/GenBank/DDBJ databases">
        <title>A novel Methanospirillum isolate from a pyrite-forming mixed culture.</title>
        <authorList>
            <person name="Bunk B."/>
            <person name="Sproer C."/>
            <person name="Spring S."/>
            <person name="Pester M."/>
        </authorList>
    </citation>
    <scope>NUCLEOTIDE SEQUENCE [LARGE SCALE GENOMIC DNA]</scope>
    <source>
        <strain evidence="2 3">J.3.6.1-F.2.7.3</strain>
    </source>
</reference>
<organism evidence="2 3">
    <name type="scientific">Methanospirillum purgamenti</name>
    <dbReference type="NCBI Taxonomy" id="2834276"/>
    <lineage>
        <taxon>Archaea</taxon>
        <taxon>Methanobacteriati</taxon>
        <taxon>Methanobacteriota</taxon>
        <taxon>Stenosarchaea group</taxon>
        <taxon>Methanomicrobia</taxon>
        <taxon>Methanomicrobiales</taxon>
        <taxon>Methanospirillaceae</taxon>
        <taxon>Methanospirillum</taxon>
    </lineage>
</organism>
<dbReference type="PANTHER" id="PTHR42188">
    <property type="entry name" value="23S RRNA-SPECIFIC ENDONUCLEASE VAPC20"/>
    <property type="match status" value="1"/>
</dbReference>
<dbReference type="Gene3D" id="3.40.50.1010">
    <property type="entry name" value="5'-nuclease"/>
    <property type="match status" value="1"/>
</dbReference>
<evidence type="ECO:0000259" key="1">
    <source>
        <dbReference type="Pfam" id="PF01850"/>
    </source>
</evidence>
<dbReference type="GeneID" id="65096328"/>
<evidence type="ECO:0000313" key="3">
    <source>
        <dbReference type="Proteomes" id="UP000680656"/>
    </source>
</evidence>
<dbReference type="RefSeq" id="WP_214420486.1">
    <property type="nucleotide sequence ID" value="NZ_CP075546.1"/>
</dbReference>
<dbReference type="AlphaFoldDB" id="A0A8E7B264"/>
<dbReference type="Proteomes" id="UP000680656">
    <property type="component" value="Chromosome"/>
</dbReference>
<keyword evidence="3" id="KW-1185">Reference proteome</keyword>
<sequence length="134" mass="15700">MKSVFIDTSFVIAMFTPEDKHHKQAVEIVRDLFDYQKILITDAVLYEIGNAFTKLNKKIIAEFIQDCCNTDQIDVVKTDDLLFSRALERYATYLDKDWSLTDCISFEVMKEYGIDIAYSSDHHFEQAGFQYMLR</sequence>
<proteinExistence type="predicted"/>
<dbReference type="EMBL" id="CP075546">
    <property type="protein sequence ID" value="QVV89696.1"/>
    <property type="molecule type" value="Genomic_DNA"/>
</dbReference>
<protein>
    <submittedName>
        <fullName evidence="2">PIN domain-containing protein</fullName>
    </submittedName>
</protein>
<dbReference type="InterPro" id="IPR029060">
    <property type="entry name" value="PIN-like_dom_sf"/>
</dbReference>
<dbReference type="SUPFAM" id="SSF88723">
    <property type="entry name" value="PIN domain-like"/>
    <property type="match status" value="1"/>
</dbReference>
<name>A0A8E7B264_9EURY</name>
<gene>
    <name evidence="2" type="ORF">KHC33_04050</name>
</gene>
<evidence type="ECO:0000313" key="2">
    <source>
        <dbReference type="EMBL" id="QVV89696.1"/>
    </source>
</evidence>